<dbReference type="EMBL" id="CM016560">
    <property type="protein sequence ID" value="TKV91166.1"/>
    <property type="molecule type" value="Genomic_DNA"/>
</dbReference>
<name>A0A4U6T2Z7_SETVI</name>
<organism evidence="1 2">
    <name type="scientific">Setaria viridis</name>
    <name type="common">Green bristlegrass</name>
    <name type="synonym">Setaria italica subsp. viridis</name>
    <dbReference type="NCBI Taxonomy" id="4556"/>
    <lineage>
        <taxon>Eukaryota</taxon>
        <taxon>Viridiplantae</taxon>
        <taxon>Streptophyta</taxon>
        <taxon>Embryophyta</taxon>
        <taxon>Tracheophyta</taxon>
        <taxon>Spermatophyta</taxon>
        <taxon>Magnoliopsida</taxon>
        <taxon>Liliopsida</taxon>
        <taxon>Poales</taxon>
        <taxon>Poaceae</taxon>
        <taxon>PACMAD clade</taxon>
        <taxon>Panicoideae</taxon>
        <taxon>Panicodae</taxon>
        <taxon>Paniceae</taxon>
        <taxon>Cenchrinae</taxon>
        <taxon>Setaria</taxon>
    </lineage>
</organism>
<dbReference type="Gramene" id="TKV91166">
    <property type="protein sequence ID" value="TKV91166"/>
    <property type="gene ID" value="SEVIR_9G076600v2"/>
</dbReference>
<dbReference type="AlphaFoldDB" id="A0A4U6T2Z7"/>
<gene>
    <name evidence="1" type="ORF">SEVIR_9G076600v2</name>
</gene>
<evidence type="ECO:0000313" key="2">
    <source>
        <dbReference type="Proteomes" id="UP000298652"/>
    </source>
</evidence>
<keyword evidence="2" id="KW-1185">Reference proteome</keyword>
<dbReference type="Proteomes" id="UP000298652">
    <property type="component" value="Chromosome 9"/>
</dbReference>
<accession>A0A4U6T2Z7</accession>
<protein>
    <submittedName>
        <fullName evidence="1">Uncharacterized protein</fullName>
    </submittedName>
</protein>
<reference evidence="1" key="1">
    <citation type="submission" date="2019-03" db="EMBL/GenBank/DDBJ databases">
        <title>WGS assembly of Setaria viridis.</title>
        <authorList>
            <person name="Huang P."/>
            <person name="Jenkins J."/>
            <person name="Grimwood J."/>
            <person name="Barry K."/>
            <person name="Healey A."/>
            <person name="Mamidi S."/>
            <person name="Sreedasyam A."/>
            <person name="Shu S."/>
            <person name="Feldman M."/>
            <person name="Wu J."/>
            <person name="Yu Y."/>
            <person name="Chen C."/>
            <person name="Johnson J."/>
            <person name="Rokhsar D."/>
            <person name="Baxter I."/>
            <person name="Schmutz J."/>
            <person name="Brutnell T."/>
            <person name="Kellogg E."/>
        </authorList>
    </citation>
    <scope>NUCLEOTIDE SEQUENCE [LARGE SCALE GENOMIC DNA]</scope>
</reference>
<evidence type="ECO:0000313" key="1">
    <source>
        <dbReference type="EMBL" id="TKV91166.1"/>
    </source>
</evidence>
<dbReference type="OMA" id="DTARTEC"/>
<sequence length="103" mass="10477">MSSLIDIWTLERERMARTRGAQAFSWSVAGGARKGRGTARRPQSCGSSSAATICDGVGVPAADGALVVMNAAEKQAAAASGGGAPAFVQEDAFLSILVDCFGQ</sequence>
<proteinExistence type="predicted"/>